<dbReference type="KEGG" id="scn:Solca_1631"/>
<dbReference type="Gene3D" id="2.180.10.10">
    <property type="entry name" value="RHS repeat-associated core"/>
    <property type="match status" value="1"/>
</dbReference>
<dbReference type="Pfam" id="PF20041">
    <property type="entry name" value="DUF6443"/>
    <property type="match status" value="1"/>
</dbReference>
<name>H8KVS5_SOLCM</name>
<dbReference type="InterPro" id="IPR045619">
    <property type="entry name" value="DUF6443"/>
</dbReference>
<evidence type="ECO:0000313" key="3">
    <source>
        <dbReference type="Proteomes" id="UP000007590"/>
    </source>
</evidence>
<accession>H8KVS5</accession>
<evidence type="ECO:0000313" key="2">
    <source>
        <dbReference type="EMBL" id="AFD06698.1"/>
    </source>
</evidence>
<dbReference type="eggNOG" id="COG3209">
    <property type="taxonomic scope" value="Bacteria"/>
</dbReference>
<dbReference type="NCBIfam" id="TIGR03696">
    <property type="entry name" value="Rhs_assc_core"/>
    <property type="match status" value="1"/>
</dbReference>
<feature type="domain" description="DUF6443" evidence="1">
    <location>
        <begin position="58"/>
        <end position="183"/>
    </location>
</feature>
<keyword evidence="3" id="KW-1185">Reference proteome</keyword>
<dbReference type="STRING" id="929556.Solca_1631"/>
<organism evidence="2 3">
    <name type="scientific">Solitalea canadensis (strain ATCC 29591 / DSM 3403 / JCM 21819 / LMG 8368 / NBRC 15130 / NCIMB 12057 / USAM 9D)</name>
    <name type="common">Flexibacter canadensis</name>
    <dbReference type="NCBI Taxonomy" id="929556"/>
    <lineage>
        <taxon>Bacteria</taxon>
        <taxon>Pseudomonadati</taxon>
        <taxon>Bacteroidota</taxon>
        <taxon>Sphingobacteriia</taxon>
        <taxon>Sphingobacteriales</taxon>
        <taxon>Sphingobacteriaceae</taxon>
        <taxon>Solitalea</taxon>
    </lineage>
</organism>
<reference evidence="2" key="1">
    <citation type="submission" date="2012-02" db="EMBL/GenBank/DDBJ databases">
        <title>The complete genome of Solitalea canadensis DSM 3403.</title>
        <authorList>
            <consortium name="US DOE Joint Genome Institute (JGI-PGF)"/>
            <person name="Lucas S."/>
            <person name="Copeland A."/>
            <person name="Lapidus A."/>
            <person name="Glavina del Rio T."/>
            <person name="Dalin E."/>
            <person name="Tice H."/>
            <person name="Bruce D."/>
            <person name="Goodwin L."/>
            <person name="Pitluck S."/>
            <person name="Peters L."/>
            <person name="Ovchinnikova G."/>
            <person name="Lu M."/>
            <person name="Kyrpides N."/>
            <person name="Mavromatis K."/>
            <person name="Ivanova N."/>
            <person name="Brettin T."/>
            <person name="Detter J.C."/>
            <person name="Han C."/>
            <person name="Larimer F."/>
            <person name="Land M."/>
            <person name="Hauser L."/>
            <person name="Markowitz V."/>
            <person name="Cheng J.-F."/>
            <person name="Hugenholtz P."/>
            <person name="Woyke T."/>
            <person name="Wu D."/>
            <person name="Spring S."/>
            <person name="Schroeder M."/>
            <person name="Kopitz M."/>
            <person name="Brambilla E."/>
            <person name="Klenk H.-P."/>
            <person name="Eisen J.A."/>
        </authorList>
    </citation>
    <scope>NUCLEOTIDE SEQUENCE</scope>
    <source>
        <strain evidence="2">DSM 3403</strain>
    </source>
</reference>
<dbReference type="InterPro" id="IPR022385">
    <property type="entry name" value="Rhs_assc_core"/>
</dbReference>
<proteinExistence type="predicted"/>
<protein>
    <submittedName>
        <fullName evidence="2">RHS repeat-associated core domain protein</fullName>
    </submittedName>
</protein>
<sequence length="1255" mass="138253">MPQTVYNKDVPIENQQMNNISYKIITLCTILLSCCLKNIQAQNKGFIQQEVIKVSGILNDSQIYTLSADQKQTSRTFYDGLGRPIQSLAIKASPLQKDIIQTITYDNLGRQTTSYLPYAGGDGKGSFNANASTNQLSFYAIGTTGDKIADDTKPYSAQKIEDSPLQRLLQAGSPGAGFQPLAGDKYKSIAYRTNTASDVAIRVWKPDGTSAAVYANNTLSVVEAADEQGFKTIQFTDALGKTVLKRQYINETIEGKLETYLDTYYVYDEVGRVKYTIPPKAVVLMRDAANWNITVTGVDKLLFKYVYDPIGRLVEKTVPGAGPGFIIYDPLNRPVLIQDGNLRNGNKWNYFKYDANNRVISQGIYVDATRIGRSAMQSYVTGLTGYSTVFYEDRTATLTNNGYYTNVVFPNTGITPLLYNYYDDYDFNYDAAHAADYTCRKTTTFKNGEVEPSETSYTRGFLTGTWRKTVGSGVSAWLISVVFYDKNGRIIQTLGNNQLNQSTTLNDSKTVALDFTGQAKQIKTVKNITSTTTTVYTVYGYDHAGRTKSVDQYHNADINPIRIADYEYNELGALVDKKLNKTGSSYLQSVDYRYNIRGQLTSINNSTLTSDNNVTNDETNDVFGMEFFYDKKESSLTSSLAYYNGLVSSVKWRAISPNNNKERSYWFTYDNIGRLKAANYQDRAIGSSWTQGGTGTGGAFDENNISYDHQGNIKTLRRNTILVTSPGVIKAVDDLTYTYDGNQLTNITDGVGTDYTSFGFKNPTASAIAYTYNVNSGNLETDPKKGISIAYNELNKTDKITVSAAKYITYTYDVTGVLIRKQMYDNSTLQKTTDYIDGFVYENSALAYFPMAEGRVRNNSGTLKYEYIIADNMGNARVSFEDNGSGAVVLTQENSYYPFGLTMPGNYTVNNPANTKLYNEGSEWQNDFNGLPELYNTFYRNYDPALDRFIAVDPKADATSSLSTYHYSGNNPILFNDPLGDRYEREKPIRTRPNYDGIDMGGMFGGGRLPGGVSHISSSNWAVQYRSPVENMALMSSSQFTSYYSGLSDLQRAQMATMITSKKGCSYKLEADDYANPYRADGNNAYGGGDGNKYYESGVGFITEYNLVPITQGQNSYQPIVAYNKTIDGSMTSLTVLNGVVESGVSLSVVSSIGKYTYSSAKLGLKTAKVLGNAGLAATAVSVGYKFATGHDNTSTIVDVGVTAVTFGAGLALGTVAAPAIAVIGVGYGIWSAAGGSDWIDENWGYRDTKTFKLK</sequence>
<gene>
    <name evidence="2" type="ordered locus">Solca_1631</name>
</gene>
<dbReference type="EMBL" id="CP003349">
    <property type="protein sequence ID" value="AFD06698.1"/>
    <property type="molecule type" value="Genomic_DNA"/>
</dbReference>
<dbReference type="Proteomes" id="UP000007590">
    <property type="component" value="Chromosome"/>
</dbReference>
<dbReference type="HOGENOM" id="CLU_265370_0_0_10"/>
<dbReference type="AlphaFoldDB" id="H8KVS5"/>
<evidence type="ECO:0000259" key="1">
    <source>
        <dbReference type="Pfam" id="PF20041"/>
    </source>
</evidence>